<sequence>MKTFKLTAKTFSGLENVLASEIKKIGGKNIKPGNRVVHYEGDLEIIYKSNYFLRTALRILKEIEFFQFKDVDQFYLYCKKIKWDNIFNINQSFVINSTVSNSREFRNSMFASLKVKDAIADYYRDKTGKRPNVDTQTPDIVINVHINKNNCTISLDSSGESLHKRNYRVIQGDAPLNEVLAAGMILLSGWKGNSDFIDPMCGSGTLPIEAAFIAQNIPAGKFRKDYAFQNWPDYDEELLDKVKQPSDKRDFRYKIYASDISKSNVLNAQTNARRALVFNKIQFETTDFKDLNLDISEDAVIIINPPYGERIKSSNLDGLYAMIGERLKHQFAGCTAWILSASSASLKQIALKTSQKLKLYNGSLECNYNKYLLFSGKLSEQ</sequence>
<name>A0A6I6JUE9_9BACT</name>
<reference evidence="5 6" key="1">
    <citation type="submission" date="2019-11" db="EMBL/GenBank/DDBJ databases">
        <authorList>
            <person name="Zheng R.K."/>
            <person name="Sun C.M."/>
        </authorList>
    </citation>
    <scope>NUCLEOTIDE SEQUENCE [LARGE SCALE GENOMIC DNA]</scope>
    <source>
        <strain evidence="5 6">WC007</strain>
    </source>
</reference>
<dbReference type="SUPFAM" id="SSF143437">
    <property type="entry name" value="THUMP domain-like"/>
    <property type="match status" value="1"/>
</dbReference>
<dbReference type="SMART" id="SM00981">
    <property type="entry name" value="THUMP"/>
    <property type="match status" value="1"/>
</dbReference>
<dbReference type="CDD" id="cd11715">
    <property type="entry name" value="THUMP_AdoMetMT"/>
    <property type="match status" value="1"/>
</dbReference>
<accession>A0A6I6JUE9</accession>
<dbReference type="InterPro" id="IPR000241">
    <property type="entry name" value="RlmKL-like_Mtase"/>
</dbReference>
<protein>
    <submittedName>
        <fullName evidence="5">RNA methyltransferase</fullName>
    </submittedName>
</protein>
<dbReference type="GO" id="GO:0003723">
    <property type="term" value="F:RNA binding"/>
    <property type="evidence" value="ECO:0007669"/>
    <property type="project" value="UniProtKB-UniRule"/>
</dbReference>
<dbReference type="InterPro" id="IPR002052">
    <property type="entry name" value="DNA_methylase_N6_adenine_CS"/>
</dbReference>
<dbReference type="GO" id="GO:0008990">
    <property type="term" value="F:rRNA (guanine-N2-)-methyltransferase activity"/>
    <property type="evidence" value="ECO:0007669"/>
    <property type="project" value="TreeGrafter"/>
</dbReference>
<dbReference type="RefSeq" id="WP_158869922.1">
    <property type="nucleotide sequence ID" value="NZ_CP046401.1"/>
</dbReference>
<evidence type="ECO:0000256" key="1">
    <source>
        <dbReference type="ARBA" id="ARBA00022603"/>
    </source>
</evidence>
<dbReference type="Proteomes" id="UP000428260">
    <property type="component" value="Chromosome"/>
</dbReference>
<organism evidence="5 6">
    <name type="scientific">Maribellus comscasis</name>
    <dbReference type="NCBI Taxonomy" id="2681766"/>
    <lineage>
        <taxon>Bacteria</taxon>
        <taxon>Pseudomonadati</taxon>
        <taxon>Bacteroidota</taxon>
        <taxon>Bacteroidia</taxon>
        <taxon>Marinilabiliales</taxon>
        <taxon>Prolixibacteraceae</taxon>
        <taxon>Maribellus</taxon>
    </lineage>
</organism>
<dbReference type="PANTHER" id="PTHR47313:SF1">
    <property type="entry name" value="RIBOSOMAL RNA LARGE SUBUNIT METHYLTRANSFERASE K_L"/>
    <property type="match status" value="1"/>
</dbReference>
<dbReference type="AlphaFoldDB" id="A0A6I6JUE9"/>
<dbReference type="Gene3D" id="3.40.50.150">
    <property type="entry name" value="Vaccinia Virus protein VP39"/>
    <property type="match status" value="1"/>
</dbReference>
<gene>
    <name evidence="5" type="ORF">GM418_24685</name>
</gene>
<dbReference type="InterPro" id="IPR029063">
    <property type="entry name" value="SAM-dependent_MTases_sf"/>
</dbReference>
<evidence type="ECO:0000313" key="5">
    <source>
        <dbReference type="EMBL" id="QGY46735.1"/>
    </source>
</evidence>
<keyword evidence="3" id="KW-0694">RNA-binding</keyword>
<dbReference type="Pfam" id="PF01170">
    <property type="entry name" value="UPF0020"/>
    <property type="match status" value="1"/>
</dbReference>
<dbReference type="Pfam" id="PF02926">
    <property type="entry name" value="THUMP"/>
    <property type="match status" value="1"/>
</dbReference>
<evidence type="ECO:0000259" key="4">
    <source>
        <dbReference type="PROSITE" id="PS51165"/>
    </source>
</evidence>
<dbReference type="GO" id="GO:0070043">
    <property type="term" value="F:rRNA (guanine-N7-)-methyltransferase activity"/>
    <property type="evidence" value="ECO:0007669"/>
    <property type="project" value="TreeGrafter"/>
</dbReference>
<keyword evidence="2 5" id="KW-0808">Transferase</keyword>
<dbReference type="InterPro" id="IPR053943">
    <property type="entry name" value="RlmKL-like_Mtase_CS"/>
</dbReference>
<dbReference type="Gene3D" id="3.30.2130.30">
    <property type="match status" value="1"/>
</dbReference>
<dbReference type="Pfam" id="PF22020">
    <property type="entry name" value="RlmL_1st"/>
    <property type="match status" value="1"/>
</dbReference>
<dbReference type="KEGG" id="mcos:GM418_24685"/>
<proteinExistence type="predicted"/>
<dbReference type="SUPFAM" id="SSF53335">
    <property type="entry name" value="S-adenosyl-L-methionine-dependent methyltransferases"/>
    <property type="match status" value="1"/>
</dbReference>
<keyword evidence="6" id="KW-1185">Reference proteome</keyword>
<evidence type="ECO:0000256" key="3">
    <source>
        <dbReference type="PROSITE-ProRule" id="PRU00529"/>
    </source>
</evidence>
<feature type="domain" description="THUMP" evidence="4">
    <location>
        <begin position="45"/>
        <end position="157"/>
    </location>
</feature>
<evidence type="ECO:0000313" key="6">
    <source>
        <dbReference type="Proteomes" id="UP000428260"/>
    </source>
</evidence>
<evidence type="ECO:0000256" key="2">
    <source>
        <dbReference type="ARBA" id="ARBA00022679"/>
    </source>
</evidence>
<dbReference type="InterPro" id="IPR004114">
    <property type="entry name" value="THUMP_dom"/>
</dbReference>
<dbReference type="EMBL" id="CP046401">
    <property type="protein sequence ID" value="QGY46735.1"/>
    <property type="molecule type" value="Genomic_DNA"/>
</dbReference>
<dbReference type="InterPro" id="IPR054170">
    <property type="entry name" value="RlmL_1st"/>
</dbReference>
<keyword evidence="1 5" id="KW-0489">Methyltransferase</keyword>
<dbReference type="PROSITE" id="PS01261">
    <property type="entry name" value="UPF0020"/>
    <property type="match status" value="1"/>
</dbReference>
<dbReference type="PROSITE" id="PS51165">
    <property type="entry name" value="THUMP"/>
    <property type="match status" value="1"/>
</dbReference>
<dbReference type="PROSITE" id="PS00092">
    <property type="entry name" value="N6_MTASE"/>
    <property type="match status" value="1"/>
</dbReference>
<dbReference type="PANTHER" id="PTHR47313">
    <property type="entry name" value="RIBOSOMAL RNA LARGE SUBUNIT METHYLTRANSFERASE K/L"/>
    <property type="match status" value="1"/>
</dbReference>